<evidence type="ECO:0000256" key="5">
    <source>
        <dbReference type="ARBA" id="ARBA00022824"/>
    </source>
</evidence>
<keyword evidence="6 9" id="KW-1133">Transmembrane helix</keyword>
<protein>
    <recommendedName>
        <fullName evidence="9">Protein RFT1 homolog</fullName>
    </recommendedName>
</protein>
<reference evidence="10 11" key="1">
    <citation type="journal article" date="2022" name="Nat. Plants">
        <title>Genomes of leafy and leafless Platanthera orchids illuminate the evolution of mycoheterotrophy.</title>
        <authorList>
            <person name="Li M.H."/>
            <person name="Liu K.W."/>
            <person name="Li Z."/>
            <person name="Lu H.C."/>
            <person name="Ye Q.L."/>
            <person name="Zhang D."/>
            <person name="Wang J.Y."/>
            <person name="Li Y.F."/>
            <person name="Zhong Z.M."/>
            <person name="Liu X."/>
            <person name="Yu X."/>
            <person name="Liu D.K."/>
            <person name="Tu X.D."/>
            <person name="Liu B."/>
            <person name="Hao Y."/>
            <person name="Liao X.Y."/>
            <person name="Jiang Y.T."/>
            <person name="Sun W.H."/>
            <person name="Chen J."/>
            <person name="Chen Y.Q."/>
            <person name="Ai Y."/>
            <person name="Zhai J.W."/>
            <person name="Wu S.S."/>
            <person name="Zhou Z."/>
            <person name="Hsiao Y.Y."/>
            <person name="Wu W.L."/>
            <person name="Chen Y.Y."/>
            <person name="Lin Y.F."/>
            <person name="Hsu J.L."/>
            <person name="Li C.Y."/>
            <person name="Wang Z.W."/>
            <person name="Zhao X."/>
            <person name="Zhong W.Y."/>
            <person name="Ma X.K."/>
            <person name="Ma L."/>
            <person name="Huang J."/>
            <person name="Chen G.Z."/>
            <person name="Huang M.Z."/>
            <person name="Huang L."/>
            <person name="Peng D.H."/>
            <person name="Luo Y.B."/>
            <person name="Zou S.Q."/>
            <person name="Chen S.P."/>
            <person name="Lan S."/>
            <person name="Tsai W.C."/>
            <person name="Van de Peer Y."/>
            <person name="Liu Z.J."/>
        </authorList>
    </citation>
    <scope>NUCLEOTIDE SEQUENCE [LARGE SCALE GENOMIC DNA]</scope>
    <source>
        <strain evidence="10">Lor287</strain>
    </source>
</reference>
<evidence type="ECO:0000313" key="11">
    <source>
        <dbReference type="Proteomes" id="UP001418222"/>
    </source>
</evidence>
<evidence type="ECO:0000256" key="1">
    <source>
        <dbReference type="ARBA" id="ARBA00004477"/>
    </source>
</evidence>
<keyword evidence="5" id="KW-0256">Endoplasmic reticulum</keyword>
<name>A0AAP0AWB3_9ASPA</name>
<dbReference type="GO" id="GO:0006488">
    <property type="term" value="P:dolichol-linked oligosaccharide biosynthetic process"/>
    <property type="evidence" value="ECO:0007669"/>
    <property type="project" value="InterPro"/>
</dbReference>
<dbReference type="PANTHER" id="PTHR13117">
    <property type="entry name" value="ENDOPLASMIC RETICULUM MULTISPAN TRANSMEMBRANE PROTEIN-RELATED"/>
    <property type="match status" value="1"/>
</dbReference>
<feature type="transmembrane region" description="Helical" evidence="9">
    <location>
        <begin position="168"/>
        <end position="191"/>
    </location>
</feature>
<feature type="transmembrane region" description="Helical" evidence="9">
    <location>
        <begin position="459"/>
        <end position="481"/>
    </location>
</feature>
<sequence length="564" mass="64071">MVRTNAMDGMEGLVHGQKVLNTGSPITIRDMHVITSGKDGAQMAERSTATNNFGQTFKYLMATQFLSRLIPFIFNTWIVRQLTEADYALYAVKFHLLTTAILFLSREGFRRACMRKDLKCDGLMDENAAKLLRIAWLTIPFGVIFTCVLCSLYFWIEKISFQTAISDPYARALLINGFACILELLAEPLYILSQNLLLLKLRLMVETAATIVRCMTTYTLMFQGTGMEMAIIFAVSQASYGASLAFGYWVYFLAFRVIKIRYLFPFRLRINFEYDSQLRHLCFLLTGQASWKLLLQEGEKMVLLWFDSSYNQAIYGLVDKLGSLVVRLIFNPFEESSYTMFAKVASGDSSQRIKMLANSLIDALKLVLLIGLIASAFGPSYSYCLIRLLYGKKWSDGQASTVLRYYCFYIVSLAVNGTSEAFLHAVANENQLMKSTLSLFIFSGIYLLFNIVLVQSSGALGLIAANLLNMILRITYSGLFIRRYFKDTSFSVIQCLPSGWIVLIFSGAITLISERLILDKGNFWQTFMIHLSIGLFCFSISAIVIYRRERQFIDKIIRIRAHID</sequence>
<evidence type="ECO:0000256" key="9">
    <source>
        <dbReference type="RuleBase" id="RU365067"/>
    </source>
</evidence>
<dbReference type="Proteomes" id="UP001418222">
    <property type="component" value="Unassembled WGS sequence"/>
</dbReference>
<comment type="pathway">
    <text evidence="2">Protein modification; protein glycosylation.</text>
</comment>
<feature type="transmembrane region" description="Helical" evidence="9">
    <location>
        <begin position="493"/>
        <end position="512"/>
    </location>
</feature>
<organism evidence="10 11">
    <name type="scientific">Platanthera zijinensis</name>
    <dbReference type="NCBI Taxonomy" id="2320716"/>
    <lineage>
        <taxon>Eukaryota</taxon>
        <taxon>Viridiplantae</taxon>
        <taxon>Streptophyta</taxon>
        <taxon>Embryophyta</taxon>
        <taxon>Tracheophyta</taxon>
        <taxon>Spermatophyta</taxon>
        <taxon>Magnoliopsida</taxon>
        <taxon>Liliopsida</taxon>
        <taxon>Asparagales</taxon>
        <taxon>Orchidaceae</taxon>
        <taxon>Orchidoideae</taxon>
        <taxon>Orchideae</taxon>
        <taxon>Orchidinae</taxon>
        <taxon>Platanthera</taxon>
    </lineage>
</organism>
<comment type="caution">
    <text evidence="9">Lacks conserved residue(s) required for the propagation of feature annotation.</text>
</comment>
<feature type="transmembrane region" description="Helical" evidence="9">
    <location>
        <begin position="435"/>
        <end position="453"/>
    </location>
</feature>
<keyword evidence="7 9" id="KW-0472">Membrane</keyword>
<feature type="transmembrane region" description="Helical" evidence="9">
    <location>
        <begin position="363"/>
        <end position="383"/>
    </location>
</feature>
<feature type="transmembrane region" description="Helical" evidence="9">
    <location>
        <begin position="229"/>
        <end position="254"/>
    </location>
</feature>
<evidence type="ECO:0000256" key="6">
    <source>
        <dbReference type="ARBA" id="ARBA00022989"/>
    </source>
</evidence>
<feature type="transmembrane region" description="Helical" evidence="9">
    <location>
        <begin position="524"/>
        <end position="546"/>
    </location>
</feature>
<evidence type="ECO:0000256" key="4">
    <source>
        <dbReference type="ARBA" id="ARBA00022692"/>
    </source>
</evidence>
<evidence type="ECO:0000256" key="2">
    <source>
        <dbReference type="ARBA" id="ARBA00004922"/>
    </source>
</evidence>
<evidence type="ECO:0000313" key="10">
    <source>
        <dbReference type="EMBL" id="KAK8916969.1"/>
    </source>
</evidence>
<feature type="transmembrane region" description="Helical" evidence="9">
    <location>
        <begin position="403"/>
        <end position="423"/>
    </location>
</feature>
<proteinExistence type="inferred from homology"/>
<keyword evidence="4 9" id="KW-0812">Transmembrane</keyword>
<evidence type="ECO:0000256" key="3">
    <source>
        <dbReference type="ARBA" id="ARBA00010288"/>
    </source>
</evidence>
<dbReference type="AlphaFoldDB" id="A0AAP0AWB3"/>
<evidence type="ECO:0000256" key="8">
    <source>
        <dbReference type="ARBA" id="ARBA00045912"/>
    </source>
</evidence>
<dbReference type="GO" id="GO:0005789">
    <property type="term" value="C:endoplasmic reticulum membrane"/>
    <property type="evidence" value="ECO:0007669"/>
    <property type="project" value="UniProtKB-SubCell"/>
</dbReference>
<dbReference type="EMBL" id="JBBWWQ010000020">
    <property type="protein sequence ID" value="KAK8916969.1"/>
    <property type="molecule type" value="Genomic_DNA"/>
</dbReference>
<comment type="function">
    <text evidence="8 9">Intramembrane glycolipid transporter that operates in the biosynthetic pathway of dolichol-linked oligosaccharides, the glycan precursors employed in protein asparagine (N)-glycosylation. The sequential addition of sugars to dolichol pyrophosphate produces dolichol-linked oligosaccharides containing fourteen sugars, including two GlcNAcs, nine mannoses and three glucoses. Once assembled, the oligosaccharide is transferred from the lipid to nascent proteins by oligosaccharyltransferases. The assembly of dolichol-linked oligosaccharides begins on the cytosolic side of the endoplasmic reticulum membrane and finishes in its lumen. RFT1 could mediate the translocation of the cytosolically oriented intermediate DolPP-GlcNAc2Man5, produced by ALG11, into the ER lumen where dolichol-linked oligosaccharides assembly continues. However, the intramembrane lipid transporter activity could not be confirmed in vitro.</text>
</comment>
<keyword evidence="11" id="KW-1185">Reference proteome</keyword>
<gene>
    <name evidence="10" type="ORF">KSP39_PZI022922</name>
</gene>
<accession>A0AAP0AWB3</accession>
<comment type="subcellular location">
    <subcellularLocation>
        <location evidence="1 9">Endoplasmic reticulum membrane</location>
        <topology evidence="1 9">Multi-pass membrane protein</topology>
    </subcellularLocation>
</comment>
<evidence type="ECO:0000256" key="7">
    <source>
        <dbReference type="ARBA" id="ARBA00023136"/>
    </source>
</evidence>
<feature type="transmembrane region" description="Helical" evidence="9">
    <location>
        <begin position="134"/>
        <end position="156"/>
    </location>
</feature>
<dbReference type="GO" id="GO:0034203">
    <property type="term" value="P:glycolipid translocation"/>
    <property type="evidence" value="ECO:0007669"/>
    <property type="project" value="TreeGrafter"/>
</dbReference>
<comment type="caution">
    <text evidence="10">The sequence shown here is derived from an EMBL/GenBank/DDBJ whole genome shotgun (WGS) entry which is preliminary data.</text>
</comment>
<comment type="similarity">
    <text evidence="3 9">Belongs to the RFT1 family.</text>
</comment>
<dbReference type="Pfam" id="PF04506">
    <property type="entry name" value="Rft-1"/>
    <property type="match status" value="1"/>
</dbReference>
<dbReference type="InterPro" id="IPR007594">
    <property type="entry name" value="RFT1"/>
</dbReference>
<dbReference type="PANTHER" id="PTHR13117:SF5">
    <property type="entry name" value="PROTEIN RFT1 HOMOLOG"/>
    <property type="match status" value="1"/>
</dbReference>